<dbReference type="Proteomes" id="UP001469365">
    <property type="component" value="Unassembled WGS sequence"/>
</dbReference>
<dbReference type="Pfam" id="PF07833">
    <property type="entry name" value="Cu_amine_oxidN1"/>
    <property type="match status" value="1"/>
</dbReference>
<dbReference type="Pfam" id="PF11738">
    <property type="entry name" value="DUF3298"/>
    <property type="match status" value="1"/>
</dbReference>
<keyword evidence="5" id="KW-1185">Reference proteome</keyword>
<proteinExistence type="predicted"/>
<feature type="domain" description="DUF3298" evidence="2">
    <location>
        <begin position="313"/>
        <end position="379"/>
    </location>
</feature>
<comment type="caution">
    <text evidence="4">The sequence shown here is derived from an EMBL/GenBank/DDBJ whole genome shotgun (WGS) entry which is preliminary data.</text>
</comment>
<dbReference type="Pfam" id="PF13739">
    <property type="entry name" value="PdaC"/>
    <property type="match status" value="1"/>
</dbReference>
<dbReference type="InterPro" id="IPR021729">
    <property type="entry name" value="DUF3298"/>
</dbReference>
<evidence type="ECO:0000259" key="3">
    <source>
        <dbReference type="Pfam" id="PF13739"/>
    </source>
</evidence>
<dbReference type="Gene3D" id="3.30.565.40">
    <property type="entry name" value="Fervidobacterium nodosum Rt17-B1 like"/>
    <property type="match status" value="1"/>
</dbReference>
<evidence type="ECO:0000313" key="5">
    <source>
        <dbReference type="Proteomes" id="UP001469365"/>
    </source>
</evidence>
<organism evidence="4 5">
    <name type="scientific">Paenibacillus filicis</name>
    <dbReference type="NCBI Taxonomy" id="669464"/>
    <lineage>
        <taxon>Bacteria</taxon>
        <taxon>Bacillati</taxon>
        <taxon>Bacillota</taxon>
        <taxon>Bacilli</taxon>
        <taxon>Bacillales</taxon>
        <taxon>Paenibacillaceae</taxon>
        <taxon>Paenibacillus</taxon>
    </lineage>
</organism>
<dbReference type="RefSeq" id="WP_341419641.1">
    <property type="nucleotide sequence ID" value="NZ_JBBPCC010000031.1"/>
</dbReference>
<evidence type="ECO:0000259" key="1">
    <source>
        <dbReference type="Pfam" id="PF07833"/>
    </source>
</evidence>
<dbReference type="Gene3D" id="3.30.457.10">
    <property type="entry name" value="Copper amine oxidase-like, N-terminal domain"/>
    <property type="match status" value="1"/>
</dbReference>
<accession>A0ABU9DXM8</accession>
<dbReference type="InterPro" id="IPR025303">
    <property type="entry name" value="PdaC"/>
</dbReference>
<feature type="domain" description="Deacetylase PdaC" evidence="3">
    <location>
        <begin position="188"/>
        <end position="289"/>
    </location>
</feature>
<evidence type="ECO:0000259" key="2">
    <source>
        <dbReference type="Pfam" id="PF11738"/>
    </source>
</evidence>
<evidence type="ECO:0000313" key="4">
    <source>
        <dbReference type="EMBL" id="MEK8132508.1"/>
    </source>
</evidence>
<protein>
    <submittedName>
        <fullName evidence="4">DUF4163 domain-containing protein</fullName>
    </submittedName>
</protein>
<dbReference type="EMBL" id="JBBPCC010000031">
    <property type="protein sequence ID" value="MEK8132508.1"/>
    <property type="molecule type" value="Genomic_DNA"/>
</dbReference>
<dbReference type="SUPFAM" id="SSF55383">
    <property type="entry name" value="Copper amine oxidase, domain N"/>
    <property type="match status" value="1"/>
</dbReference>
<name>A0ABU9DXM8_9BACL</name>
<dbReference type="InterPro" id="IPR037126">
    <property type="entry name" value="PdaC/RsiV-like_sf"/>
</dbReference>
<dbReference type="InterPro" id="IPR036582">
    <property type="entry name" value="Mao_N_sf"/>
</dbReference>
<dbReference type="Gene3D" id="3.90.640.20">
    <property type="entry name" value="Heat-shock cognate protein, ATPase"/>
    <property type="match status" value="1"/>
</dbReference>
<gene>
    <name evidence="4" type="ORF">WMW72_31890</name>
</gene>
<dbReference type="InterPro" id="IPR012854">
    <property type="entry name" value="Cu_amine_oxidase-like_N"/>
</dbReference>
<reference evidence="4 5" key="1">
    <citation type="submission" date="2024-04" db="EMBL/GenBank/DDBJ databases">
        <title>draft genome sequnece of Paenibacillus filicis.</title>
        <authorList>
            <person name="Kim D.-U."/>
        </authorList>
    </citation>
    <scope>NUCLEOTIDE SEQUENCE [LARGE SCALE GENOMIC DNA]</scope>
    <source>
        <strain evidence="4 5">KACC14197</strain>
    </source>
</reference>
<feature type="domain" description="Copper amine oxidase-like N-terminal" evidence="1">
    <location>
        <begin position="73"/>
        <end position="172"/>
    </location>
</feature>
<sequence length="382" mass="41763">MGFKAKTQEREYGGGMPSRSVRRMGKGMLALAAAITVIAAPGAAGLASTQAYAAESAALPIAPMTVVIDGEGTAVPAVLVQGDTYIGLRALNERLGLDTGWDPGKRLVTVSGRGRTLTFSLDALDKYTLNSQPVYGLPAIVQDGSTYLPLRFLLERMGYGISYDAGTRSVHIETIPENILSVETRKISEEKEKQSLVIYYPQITRLGDQGVQDKINAFLKQEADSQAAAGRLMLATAAEDNKGAAAANPKNSIPPVTLEGRYTVTYNEQGRLSLYFDYYSYTGGAHGMTVRDPYTFDLSTGRLLSLQEAAEGNSKYVSIIDKAIQSQIRERNLPLLQPFETIESNRDYFLKHGALVIYFSQYEYTPYSEGIPQFEIPFSAFR</sequence>